<evidence type="ECO:0000256" key="1">
    <source>
        <dbReference type="ARBA" id="ARBA00006432"/>
    </source>
</evidence>
<protein>
    <submittedName>
        <fullName evidence="3">AMP-binding protein</fullName>
    </submittedName>
</protein>
<sequence length="357" mass="39819">MENPIWHNIHPQFKLNGVSYELEDLKEIGYSLVKEGEPFEVPIGDFILDWTSDLPTLEVLTSGSTGRPKRIALKKEHMVNSAMATGDYFQLRPSQSALLCLPCTGIAGKMMLVRAMTLGLHLDYVEPSSTPLSSSNTNYDFVAMVPLQVQNSLNKLDDVQTLIIGGAPVDSNLRRKLSEVSTNVFETYGMTETITHIAVKRINNDPKPYFETLPNINIAVDGRECLVIDAPKISEGKIVTNDVVELVGDNQFKWLGRFDSIINSGGVKLIPEEIEKKLNTVIQSRFFIAGTPDEALGQKLILVIEAPRVDAPELLKKIKRLPDLNKYEIPKEVYALKSFVETGSGKVHRKKIMEQIL</sequence>
<dbReference type="Gene3D" id="3.40.50.12780">
    <property type="entry name" value="N-terminal domain of ligase-like"/>
    <property type="match status" value="1"/>
</dbReference>
<proteinExistence type="inferred from homology"/>
<dbReference type="PANTHER" id="PTHR43201:SF8">
    <property type="entry name" value="ACYL-COA SYNTHETASE FAMILY MEMBER 3"/>
    <property type="match status" value="1"/>
</dbReference>
<comment type="similarity">
    <text evidence="1">Belongs to the ATP-dependent AMP-binding enzyme family.</text>
</comment>
<organism evidence="3 4">
    <name type="scientific">Flagellimonas marina</name>
    <dbReference type="NCBI Taxonomy" id="1775168"/>
    <lineage>
        <taxon>Bacteria</taxon>
        <taxon>Pseudomonadati</taxon>
        <taxon>Bacteroidota</taxon>
        <taxon>Flavobacteriia</taxon>
        <taxon>Flavobacteriales</taxon>
        <taxon>Flavobacteriaceae</taxon>
        <taxon>Flagellimonas</taxon>
    </lineage>
</organism>
<dbReference type="PANTHER" id="PTHR43201">
    <property type="entry name" value="ACYL-COA SYNTHETASE"/>
    <property type="match status" value="1"/>
</dbReference>
<name>A0ABV8PMH3_9FLAO</name>
<evidence type="ECO:0000313" key="3">
    <source>
        <dbReference type="EMBL" id="MFC4220420.1"/>
    </source>
</evidence>
<evidence type="ECO:0000259" key="2">
    <source>
        <dbReference type="Pfam" id="PF00501"/>
    </source>
</evidence>
<dbReference type="Gene3D" id="3.30.300.30">
    <property type="match status" value="1"/>
</dbReference>
<keyword evidence="4" id="KW-1185">Reference proteome</keyword>
<dbReference type="Proteomes" id="UP001595841">
    <property type="component" value="Unassembled WGS sequence"/>
</dbReference>
<gene>
    <name evidence="3" type="ORF">ACFOWS_09755</name>
</gene>
<accession>A0ABV8PMH3</accession>
<feature type="domain" description="AMP-dependent synthetase/ligase" evidence="2">
    <location>
        <begin position="60"/>
        <end position="231"/>
    </location>
</feature>
<evidence type="ECO:0000313" key="4">
    <source>
        <dbReference type="Proteomes" id="UP001595841"/>
    </source>
</evidence>
<dbReference type="InterPro" id="IPR000873">
    <property type="entry name" value="AMP-dep_synth/lig_dom"/>
</dbReference>
<dbReference type="SUPFAM" id="SSF56801">
    <property type="entry name" value="Acetyl-CoA synthetase-like"/>
    <property type="match status" value="1"/>
</dbReference>
<dbReference type="Pfam" id="PF00501">
    <property type="entry name" value="AMP-binding"/>
    <property type="match status" value="1"/>
</dbReference>
<dbReference type="EMBL" id="JBHSCL010000004">
    <property type="protein sequence ID" value="MFC4220420.1"/>
    <property type="molecule type" value="Genomic_DNA"/>
</dbReference>
<dbReference type="InterPro" id="IPR042099">
    <property type="entry name" value="ANL_N_sf"/>
</dbReference>
<dbReference type="InterPro" id="IPR045851">
    <property type="entry name" value="AMP-bd_C_sf"/>
</dbReference>
<dbReference type="RefSeq" id="WP_379763977.1">
    <property type="nucleotide sequence ID" value="NZ_JBHSCL010000004.1"/>
</dbReference>
<comment type="caution">
    <text evidence="3">The sequence shown here is derived from an EMBL/GenBank/DDBJ whole genome shotgun (WGS) entry which is preliminary data.</text>
</comment>
<reference evidence="4" key="1">
    <citation type="journal article" date="2019" name="Int. J. Syst. Evol. Microbiol.">
        <title>The Global Catalogue of Microorganisms (GCM) 10K type strain sequencing project: providing services to taxonomists for standard genome sequencing and annotation.</title>
        <authorList>
            <consortium name="The Broad Institute Genomics Platform"/>
            <consortium name="The Broad Institute Genome Sequencing Center for Infectious Disease"/>
            <person name="Wu L."/>
            <person name="Ma J."/>
        </authorList>
    </citation>
    <scope>NUCLEOTIDE SEQUENCE [LARGE SCALE GENOMIC DNA]</scope>
    <source>
        <strain evidence="4">CGMCC 1.15774</strain>
    </source>
</reference>